<dbReference type="PANTHER" id="PTHR11102:SF160">
    <property type="entry name" value="ERAD-ASSOCIATED E3 UBIQUITIN-PROTEIN LIGASE COMPONENT HRD3"/>
    <property type="match status" value="1"/>
</dbReference>
<dbReference type="Pfam" id="PF08238">
    <property type="entry name" value="Sel1"/>
    <property type="match status" value="3"/>
</dbReference>
<feature type="transmembrane region" description="Helical" evidence="3">
    <location>
        <begin position="341"/>
        <end position="369"/>
    </location>
</feature>
<keyword evidence="3" id="KW-0812">Transmembrane</keyword>
<evidence type="ECO:0000313" key="4">
    <source>
        <dbReference type="EMBL" id="CEM50808.1"/>
    </source>
</evidence>
<dbReference type="SUPFAM" id="SSF81901">
    <property type="entry name" value="HCP-like"/>
    <property type="match status" value="1"/>
</dbReference>
<gene>
    <name evidence="4" type="ORF">Cvel_1681</name>
</gene>
<dbReference type="InterPro" id="IPR006597">
    <property type="entry name" value="Sel1-like"/>
</dbReference>
<evidence type="ECO:0000256" key="3">
    <source>
        <dbReference type="SAM" id="Phobius"/>
    </source>
</evidence>
<dbReference type="PANTHER" id="PTHR11102">
    <property type="entry name" value="SEL-1-LIKE PROTEIN"/>
    <property type="match status" value="1"/>
</dbReference>
<evidence type="ECO:0000256" key="2">
    <source>
        <dbReference type="SAM" id="MobiDB-lite"/>
    </source>
</evidence>
<organism evidence="4">
    <name type="scientific">Chromera velia CCMP2878</name>
    <dbReference type="NCBI Taxonomy" id="1169474"/>
    <lineage>
        <taxon>Eukaryota</taxon>
        <taxon>Sar</taxon>
        <taxon>Alveolata</taxon>
        <taxon>Colpodellida</taxon>
        <taxon>Chromeraceae</taxon>
        <taxon>Chromera</taxon>
    </lineage>
</organism>
<keyword evidence="3" id="KW-1133">Transmembrane helix</keyword>
<feature type="compositionally biased region" description="Low complexity" evidence="2">
    <location>
        <begin position="141"/>
        <end position="173"/>
    </location>
</feature>
<sequence>MGFCWEQVLGTDLEESERRAREGDVECQPLYGEVCYYGKGRPVDVCEAAIWFQRAAFRGHADAAKCCLGLCYTRGEVVSPVDDEEAFDLLHQSALQGSSAAQVNLAECYQHSLGVSADLQKAKHWYEIARSTPKDPETLVEGTTCSSSSSACGTSGETTRMTEGSAGDAASAAKGVESPETIPLKHFSLVCTFGVDVDTVVKVQNSADGFAYKQREKCIDIETVDKFSKLGQDVHSFLESPENNADALLEASIEEMKKDKASFIQQKEEEDGKGVALRGASPPSSPAFSSLQREEEGKKAWYPHMLIYNYYISFAKIPTAIFTITFGLASMLLIIPPFSVVGAFAVMLGFALLFSAPIHFFLTPLLAFFPVPVMP</sequence>
<dbReference type="SMART" id="SM00671">
    <property type="entry name" value="SEL1"/>
    <property type="match status" value="3"/>
</dbReference>
<proteinExistence type="inferred from homology"/>
<keyword evidence="3" id="KW-0472">Membrane</keyword>
<feature type="compositionally biased region" description="Low complexity" evidence="2">
    <location>
        <begin position="280"/>
        <end position="290"/>
    </location>
</feature>
<protein>
    <recommendedName>
        <fullName evidence="5">Sel1 repeat-containing protein</fullName>
    </recommendedName>
</protein>
<feature type="region of interest" description="Disordered" evidence="2">
    <location>
        <begin position="269"/>
        <end position="292"/>
    </location>
</feature>
<dbReference type="Gene3D" id="1.25.40.10">
    <property type="entry name" value="Tetratricopeptide repeat domain"/>
    <property type="match status" value="1"/>
</dbReference>
<name>A0A0G4I1R4_9ALVE</name>
<dbReference type="InterPro" id="IPR050767">
    <property type="entry name" value="Sel1_AlgK"/>
</dbReference>
<dbReference type="InterPro" id="IPR011990">
    <property type="entry name" value="TPR-like_helical_dom_sf"/>
</dbReference>
<reference evidence="4" key="1">
    <citation type="submission" date="2014-11" db="EMBL/GenBank/DDBJ databases">
        <authorList>
            <person name="Otto D Thomas"/>
            <person name="Naeem Raeece"/>
        </authorList>
    </citation>
    <scope>NUCLEOTIDE SEQUENCE</scope>
</reference>
<comment type="similarity">
    <text evidence="1">Belongs to the sel-1 family.</text>
</comment>
<evidence type="ECO:0008006" key="5">
    <source>
        <dbReference type="Google" id="ProtNLM"/>
    </source>
</evidence>
<accession>A0A0G4I1R4</accession>
<dbReference type="AlphaFoldDB" id="A0A0G4I1R4"/>
<dbReference type="VEuPathDB" id="CryptoDB:Cvel_1681"/>
<evidence type="ECO:0000256" key="1">
    <source>
        <dbReference type="ARBA" id="ARBA00038101"/>
    </source>
</evidence>
<feature type="region of interest" description="Disordered" evidence="2">
    <location>
        <begin position="137"/>
        <end position="174"/>
    </location>
</feature>
<dbReference type="EMBL" id="CDMZ01004756">
    <property type="protein sequence ID" value="CEM50808.1"/>
    <property type="molecule type" value="Genomic_DNA"/>
</dbReference>
<feature type="transmembrane region" description="Helical" evidence="3">
    <location>
        <begin position="308"/>
        <end position="335"/>
    </location>
</feature>